<protein>
    <submittedName>
        <fullName evidence="3">Uncharacterized protein</fullName>
    </submittedName>
</protein>
<comment type="caution">
    <text evidence="3">The sequence shown here is derived from an EMBL/GenBank/DDBJ whole genome shotgun (WGS) entry which is preliminary data.</text>
</comment>
<feature type="compositionally biased region" description="Low complexity" evidence="1">
    <location>
        <begin position="84"/>
        <end position="119"/>
    </location>
</feature>
<feature type="region of interest" description="Disordered" evidence="1">
    <location>
        <begin position="138"/>
        <end position="161"/>
    </location>
</feature>
<gene>
    <name evidence="3" type="ORF">TRAPUB_13241</name>
</gene>
<dbReference type="OMA" id="VHSQAND"/>
<dbReference type="EMBL" id="MNAD01000801">
    <property type="protein sequence ID" value="OJT10248.1"/>
    <property type="molecule type" value="Genomic_DNA"/>
</dbReference>
<feature type="transmembrane region" description="Helical" evidence="2">
    <location>
        <begin position="167"/>
        <end position="189"/>
    </location>
</feature>
<feature type="region of interest" description="Disordered" evidence="1">
    <location>
        <begin position="33"/>
        <end position="126"/>
    </location>
</feature>
<sequence>MELWTRRTLDPALKCRAAYQLRLALIVDTANSPVGRVADSPGPEGDSDTFGEATRTQDVSGAPDWSTATATTDGGVGATESVESTFPGSSFGSGSAATSTSAFTPASTSTSSFTSTSTSHMRVRSSPVISSLVKNAPSTLAQPSSSPPPGPSTVSATHGRSLPTPTLAGSISSAVLATVAAAILLRLWIRRRRARALRLTTPNSTSTSSASGHSTPAETIAVVRPRSKVHSQANDNVTEIHTRTYPVASESGSSHGACYGSATSLAPSPSSSESRPPPVVSADRKDCECHGPSVEHLPDHPGRPADDHAVPEQDAAAAADELEEAHPSERLLHFALPWALGQRMLAMMADEERVGGEGEEALPAYEPRG</sequence>
<proteinExistence type="predicted"/>
<reference evidence="3 4" key="1">
    <citation type="submission" date="2016-10" db="EMBL/GenBank/DDBJ databases">
        <title>Genome sequence of the basidiomycete white-rot fungus Trametes pubescens.</title>
        <authorList>
            <person name="Makela M.R."/>
            <person name="Granchi Z."/>
            <person name="Peng M."/>
            <person name="De Vries R.P."/>
            <person name="Grigoriev I."/>
            <person name="Riley R."/>
            <person name="Hilden K."/>
        </authorList>
    </citation>
    <scope>NUCLEOTIDE SEQUENCE [LARGE SCALE GENOMIC DNA]</scope>
    <source>
        <strain evidence="3 4">FBCC735</strain>
    </source>
</reference>
<keyword evidence="4" id="KW-1185">Reference proteome</keyword>
<evidence type="ECO:0000256" key="2">
    <source>
        <dbReference type="SAM" id="Phobius"/>
    </source>
</evidence>
<keyword evidence="2" id="KW-0472">Membrane</keyword>
<keyword evidence="2" id="KW-1133">Transmembrane helix</keyword>
<dbReference type="OrthoDB" id="2758777at2759"/>
<feature type="compositionally biased region" description="Basic and acidic residues" evidence="1">
    <location>
        <begin position="296"/>
        <end position="311"/>
    </location>
</feature>
<name>A0A1M2VRQ9_TRAPU</name>
<accession>A0A1M2VRQ9</accession>
<organism evidence="3 4">
    <name type="scientific">Trametes pubescens</name>
    <name type="common">White-rot fungus</name>
    <dbReference type="NCBI Taxonomy" id="154538"/>
    <lineage>
        <taxon>Eukaryota</taxon>
        <taxon>Fungi</taxon>
        <taxon>Dikarya</taxon>
        <taxon>Basidiomycota</taxon>
        <taxon>Agaricomycotina</taxon>
        <taxon>Agaricomycetes</taxon>
        <taxon>Polyporales</taxon>
        <taxon>Polyporaceae</taxon>
        <taxon>Trametes</taxon>
    </lineage>
</organism>
<evidence type="ECO:0000313" key="3">
    <source>
        <dbReference type="EMBL" id="OJT10248.1"/>
    </source>
</evidence>
<keyword evidence="2" id="KW-0812">Transmembrane</keyword>
<evidence type="ECO:0000256" key="1">
    <source>
        <dbReference type="SAM" id="MobiDB-lite"/>
    </source>
</evidence>
<dbReference type="Proteomes" id="UP000184267">
    <property type="component" value="Unassembled WGS sequence"/>
</dbReference>
<feature type="region of interest" description="Disordered" evidence="1">
    <location>
        <begin position="248"/>
        <end position="313"/>
    </location>
</feature>
<feature type="compositionally biased region" description="Low complexity" evidence="1">
    <location>
        <begin position="261"/>
        <end position="274"/>
    </location>
</feature>
<evidence type="ECO:0000313" key="4">
    <source>
        <dbReference type="Proteomes" id="UP000184267"/>
    </source>
</evidence>
<dbReference type="AlphaFoldDB" id="A0A1M2VRQ9"/>